<dbReference type="GO" id="GO:0016887">
    <property type="term" value="F:ATP hydrolysis activity"/>
    <property type="evidence" value="ECO:0007669"/>
    <property type="project" value="InterPro"/>
</dbReference>
<gene>
    <name evidence="2" type="ORF">MNBD_CHLOROFLEXI01-3456</name>
</gene>
<dbReference type="SUPFAM" id="SSF52540">
    <property type="entry name" value="P-loop containing nucleoside triphosphate hydrolases"/>
    <property type="match status" value="1"/>
</dbReference>
<name>A0A3B0V7M9_9ZZZZ</name>
<feature type="domain" description="ABC transporter" evidence="1">
    <location>
        <begin position="17"/>
        <end position="95"/>
    </location>
</feature>
<accession>A0A3B0V7M9</accession>
<dbReference type="InterPro" id="IPR027417">
    <property type="entry name" value="P-loop_NTPase"/>
</dbReference>
<dbReference type="Gene3D" id="3.40.50.300">
    <property type="entry name" value="P-loop containing nucleotide triphosphate hydrolases"/>
    <property type="match status" value="1"/>
</dbReference>
<dbReference type="PANTHER" id="PTHR42855">
    <property type="entry name" value="ABC TRANSPORTER ATP-BINDING SUBUNIT"/>
    <property type="match status" value="1"/>
</dbReference>
<reference evidence="2" key="1">
    <citation type="submission" date="2018-06" db="EMBL/GenBank/DDBJ databases">
        <authorList>
            <person name="Zhirakovskaya E."/>
        </authorList>
    </citation>
    <scope>NUCLEOTIDE SEQUENCE</scope>
</reference>
<dbReference type="Pfam" id="PF00005">
    <property type="entry name" value="ABC_tran"/>
    <property type="match status" value="1"/>
</dbReference>
<dbReference type="GO" id="GO:0005524">
    <property type="term" value="F:ATP binding"/>
    <property type="evidence" value="ECO:0007669"/>
    <property type="project" value="InterPro"/>
</dbReference>
<dbReference type="EMBL" id="UOEU01000506">
    <property type="protein sequence ID" value="VAW34057.1"/>
    <property type="molecule type" value="Genomic_DNA"/>
</dbReference>
<feature type="non-terminal residue" evidence="2">
    <location>
        <position position="150"/>
    </location>
</feature>
<dbReference type="InterPro" id="IPR003439">
    <property type="entry name" value="ABC_transporter-like_ATP-bd"/>
</dbReference>
<evidence type="ECO:0000259" key="1">
    <source>
        <dbReference type="Pfam" id="PF00005"/>
    </source>
</evidence>
<sequence length="150" mass="16309">MLTAHNLSKAFGLDPILKNITFSINRGERVGLIGPNGSGKSTLLRLLIGQERPDSGHITLTPPNLRIGYLAQGFLPDEQQTLGDLLHQAVGDPDELEAELGQLATALAAQPEDEPLQLAYDAVLEKLSRADYGRIQPLLATFQLDHLHLD</sequence>
<evidence type="ECO:0000313" key="2">
    <source>
        <dbReference type="EMBL" id="VAW34057.1"/>
    </source>
</evidence>
<organism evidence="2">
    <name type="scientific">hydrothermal vent metagenome</name>
    <dbReference type="NCBI Taxonomy" id="652676"/>
    <lineage>
        <taxon>unclassified sequences</taxon>
        <taxon>metagenomes</taxon>
        <taxon>ecological metagenomes</taxon>
    </lineage>
</organism>
<proteinExistence type="predicted"/>
<dbReference type="InterPro" id="IPR051309">
    <property type="entry name" value="ABCF_ATPase"/>
</dbReference>
<protein>
    <recommendedName>
        <fullName evidence="1">ABC transporter domain-containing protein</fullName>
    </recommendedName>
</protein>
<dbReference type="AlphaFoldDB" id="A0A3B0V7M9"/>
<dbReference type="PANTHER" id="PTHR42855:SF2">
    <property type="entry name" value="DRUG RESISTANCE ABC TRANSPORTER,ATP-BINDING PROTEIN"/>
    <property type="match status" value="1"/>
</dbReference>